<dbReference type="EMBL" id="CP073249">
    <property type="protein sequence ID" value="QUF02711.1"/>
    <property type="molecule type" value="Genomic_DNA"/>
</dbReference>
<dbReference type="PANTHER" id="PTHR43736:SF1">
    <property type="entry name" value="DIHYDRONEOPTERIN TRIPHOSPHATE DIPHOSPHATASE"/>
    <property type="match status" value="1"/>
</dbReference>
<proteinExistence type="inferred from homology"/>
<sequence length="144" mass="15097">MAGRTRTADVVLLAERDGVPLLLAVRRAKPPFRAALALPGGFLEPGEHPLDAAVRELAEETGIRLPRTALRELGDYAAPGRDPRGPVTSTAFHARLPTPPPPTAGSDAAGAAWVPLAEFLAGPTAFDHHDIVRDALRPTNGAPP</sequence>
<evidence type="ECO:0000256" key="2">
    <source>
        <dbReference type="ARBA" id="ARBA00022801"/>
    </source>
</evidence>
<comment type="similarity">
    <text evidence="1 3">Belongs to the Nudix hydrolase family.</text>
</comment>
<evidence type="ECO:0000259" key="5">
    <source>
        <dbReference type="PROSITE" id="PS51462"/>
    </source>
</evidence>
<dbReference type="CDD" id="cd18873">
    <property type="entry name" value="NUDIX_NadM_like"/>
    <property type="match status" value="1"/>
</dbReference>
<dbReference type="InterPro" id="IPR015797">
    <property type="entry name" value="NUDIX_hydrolase-like_dom_sf"/>
</dbReference>
<dbReference type="SUPFAM" id="SSF55811">
    <property type="entry name" value="Nudix"/>
    <property type="match status" value="1"/>
</dbReference>
<dbReference type="InterPro" id="IPR020476">
    <property type="entry name" value="Nudix_hydrolase"/>
</dbReference>
<dbReference type="PRINTS" id="PR00502">
    <property type="entry name" value="NUDIXFAMILY"/>
</dbReference>
<evidence type="ECO:0000256" key="3">
    <source>
        <dbReference type="RuleBase" id="RU003476"/>
    </source>
</evidence>
<evidence type="ECO:0000313" key="6">
    <source>
        <dbReference type="EMBL" id="QUF02711.1"/>
    </source>
</evidence>
<keyword evidence="2 3" id="KW-0378">Hydrolase</keyword>
<dbReference type="InterPro" id="IPR000086">
    <property type="entry name" value="NUDIX_hydrolase_dom"/>
</dbReference>
<dbReference type="PANTHER" id="PTHR43736">
    <property type="entry name" value="ADP-RIBOSE PYROPHOSPHATASE"/>
    <property type="match status" value="1"/>
</dbReference>
<evidence type="ECO:0000313" key="7">
    <source>
        <dbReference type="Proteomes" id="UP000677152"/>
    </source>
</evidence>
<dbReference type="AlphaFoldDB" id="A0AA45L3R4"/>
<name>A0AA45L3R4_9PSEU</name>
<dbReference type="InterPro" id="IPR020084">
    <property type="entry name" value="NUDIX_hydrolase_CS"/>
</dbReference>
<dbReference type="PROSITE" id="PS00893">
    <property type="entry name" value="NUDIX_BOX"/>
    <property type="match status" value="1"/>
</dbReference>
<dbReference type="Gene3D" id="3.90.79.10">
    <property type="entry name" value="Nucleoside Triphosphate Pyrophosphohydrolase"/>
    <property type="match status" value="1"/>
</dbReference>
<organism evidence="6 7">
    <name type="scientific">Actinosynnema pretiosum subsp. pretiosum</name>
    <dbReference type="NCBI Taxonomy" id="103721"/>
    <lineage>
        <taxon>Bacteria</taxon>
        <taxon>Bacillati</taxon>
        <taxon>Actinomycetota</taxon>
        <taxon>Actinomycetes</taxon>
        <taxon>Pseudonocardiales</taxon>
        <taxon>Pseudonocardiaceae</taxon>
        <taxon>Actinosynnema</taxon>
    </lineage>
</organism>
<feature type="domain" description="Nudix hydrolase" evidence="5">
    <location>
        <begin position="3"/>
        <end position="136"/>
    </location>
</feature>
<feature type="region of interest" description="Disordered" evidence="4">
    <location>
        <begin position="74"/>
        <end position="108"/>
    </location>
</feature>
<gene>
    <name evidence="6" type="ORF">KCV87_25095</name>
</gene>
<evidence type="ECO:0000256" key="1">
    <source>
        <dbReference type="ARBA" id="ARBA00005582"/>
    </source>
</evidence>
<accession>A0AA45L3R4</accession>
<dbReference type="PROSITE" id="PS51462">
    <property type="entry name" value="NUDIX"/>
    <property type="match status" value="1"/>
</dbReference>
<evidence type="ECO:0000256" key="4">
    <source>
        <dbReference type="SAM" id="MobiDB-lite"/>
    </source>
</evidence>
<dbReference type="Pfam" id="PF00293">
    <property type="entry name" value="NUDIX"/>
    <property type="match status" value="1"/>
</dbReference>
<reference evidence="6" key="1">
    <citation type="submission" date="2021-04" db="EMBL/GenBank/DDBJ databases">
        <title>Genomic sequence of Actinosynnema pretiosum subsp. pretiosum ATCC 31280 (C-14919).</title>
        <authorList>
            <person name="Bai L."/>
            <person name="Wang X."/>
            <person name="Xiao Y."/>
        </authorList>
    </citation>
    <scope>NUCLEOTIDE SEQUENCE</scope>
    <source>
        <strain evidence="6">ATCC 31280</strain>
    </source>
</reference>
<dbReference type="GO" id="GO:0016787">
    <property type="term" value="F:hydrolase activity"/>
    <property type="evidence" value="ECO:0007669"/>
    <property type="project" value="UniProtKB-KW"/>
</dbReference>
<dbReference type="Proteomes" id="UP000677152">
    <property type="component" value="Chromosome"/>
</dbReference>
<protein>
    <submittedName>
        <fullName evidence="6">NUDIX hydrolase</fullName>
    </submittedName>
</protein>